<reference evidence="1 2" key="1">
    <citation type="journal article" date="2012" name="BMC Genomics">
        <title>Sequencing the genome of Marssonina brunnea reveals fungus-poplar co-evolution.</title>
        <authorList>
            <person name="Zhu S."/>
            <person name="Cao Y.-Z."/>
            <person name="Jiang C."/>
            <person name="Tan B.-Y."/>
            <person name="Wang Z."/>
            <person name="Feng S."/>
            <person name="Zhang L."/>
            <person name="Su X.-H."/>
            <person name="Brejova B."/>
            <person name="Vinar T."/>
            <person name="Xu M."/>
            <person name="Wang M.-X."/>
            <person name="Zhang S.-G."/>
            <person name="Huang M.-R."/>
            <person name="Wu R."/>
            <person name="Zhou Y."/>
        </authorList>
    </citation>
    <scope>NUCLEOTIDE SEQUENCE [LARGE SCALE GENOMIC DNA]</scope>
    <source>
        <strain evidence="1 2">MB_m1</strain>
    </source>
</reference>
<organism evidence="1 2">
    <name type="scientific">Marssonina brunnea f. sp. multigermtubi (strain MB_m1)</name>
    <name type="common">Marssonina leaf spot fungus</name>
    <dbReference type="NCBI Taxonomy" id="1072389"/>
    <lineage>
        <taxon>Eukaryota</taxon>
        <taxon>Fungi</taxon>
        <taxon>Dikarya</taxon>
        <taxon>Ascomycota</taxon>
        <taxon>Pezizomycotina</taxon>
        <taxon>Leotiomycetes</taxon>
        <taxon>Helotiales</taxon>
        <taxon>Drepanopezizaceae</taxon>
        <taxon>Drepanopeziza</taxon>
    </lineage>
</organism>
<proteinExistence type="predicted"/>
<dbReference type="AlphaFoldDB" id="K1X609"/>
<name>K1X609_MARBU</name>
<sequence>MGPHGVLSPPYGGTYGGTVVLNAELVDKTFTTFLFLVKKLSIKVEKLKLSVKVKKLKLSVEVKVKKLSVEVEVEKLNVKVKVEKLNRK</sequence>
<protein>
    <submittedName>
        <fullName evidence="1">Uncharacterized protein</fullName>
    </submittedName>
</protein>
<keyword evidence="2" id="KW-1185">Reference proteome</keyword>
<evidence type="ECO:0000313" key="2">
    <source>
        <dbReference type="Proteomes" id="UP000006753"/>
    </source>
</evidence>
<dbReference type="KEGG" id="mbe:MBM_01258"/>
<dbReference type="HOGENOM" id="CLU_2469552_0_0_1"/>
<evidence type="ECO:0000313" key="1">
    <source>
        <dbReference type="EMBL" id="EKD20576.1"/>
    </source>
</evidence>
<accession>K1X609</accession>
<dbReference type="EMBL" id="JH921429">
    <property type="protein sequence ID" value="EKD20576.1"/>
    <property type="molecule type" value="Genomic_DNA"/>
</dbReference>
<dbReference type="Proteomes" id="UP000006753">
    <property type="component" value="Unassembled WGS sequence"/>
</dbReference>
<dbReference type="InParanoid" id="K1X609"/>
<gene>
    <name evidence="1" type="ORF">MBM_01258</name>
</gene>